<sequence>MTKLMQWLAGLFAFLAIYIPLVTGMVDIECLRNFQYEVKILPIVIIALFGIHSVNVVLYRTFTIRDCNEAAEELQKDIKDARKDLIAKGFKFRD</sequence>
<dbReference type="OrthoDB" id="2014333at2759"/>
<dbReference type="EnsemblMetazoa" id="PPAI000141-RA">
    <property type="protein sequence ID" value="PPAI000141-PA"/>
    <property type="gene ID" value="PPAI000141"/>
</dbReference>
<evidence type="ECO:0000313" key="8">
    <source>
        <dbReference type="EnsemblMetazoa" id="PPAI000141-PA"/>
    </source>
</evidence>
<comment type="caution">
    <text evidence="7">Lacks conserved residue(s) required for the propagation of feature annotation.</text>
</comment>
<feature type="transmembrane region" description="Helical" evidence="7">
    <location>
        <begin position="40"/>
        <end position="59"/>
    </location>
</feature>
<evidence type="ECO:0000313" key="9">
    <source>
        <dbReference type="Proteomes" id="UP000092462"/>
    </source>
</evidence>
<organism evidence="8 9">
    <name type="scientific">Phlebotomus papatasi</name>
    <name type="common">Sandfly</name>
    <dbReference type="NCBI Taxonomy" id="29031"/>
    <lineage>
        <taxon>Eukaryota</taxon>
        <taxon>Metazoa</taxon>
        <taxon>Ecdysozoa</taxon>
        <taxon>Arthropoda</taxon>
        <taxon>Hexapoda</taxon>
        <taxon>Insecta</taxon>
        <taxon>Pterygota</taxon>
        <taxon>Neoptera</taxon>
        <taxon>Endopterygota</taxon>
        <taxon>Diptera</taxon>
        <taxon>Nematocera</taxon>
        <taxon>Psychodoidea</taxon>
        <taxon>Psychodidae</taxon>
        <taxon>Phlebotomus</taxon>
        <taxon>Phlebotomus</taxon>
    </lineage>
</organism>
<dbReference type="GO" id="GO:0005789">
    <property type="term" value="C:endoplasmic reticulum membrane"/>
    <property type="evidence" value="ECO:0007669"/>
    <property type="project" value="UniProtKB-SubCell"/>
</dbReference>
<keyword evidence="5 7" id="KW-1133">Transmembrane helix</keyword>
<evidence type="ECO:0000256" key="1">
    <source>
        <dbReference type="ARBA" id="ARBA00004477"/>
    </source>
</evidence>
<dbReference type="Pfam" id="PF08285">
    <property type="entry name" value="DPM3"/>
    <property type="match status" value="1"/>
</dbReference>
<keyword evidence="3 7" id="KW-0812">Transmembrane</keyword>
<dbReference type="Proteomes" id="UP000092462">
    <property type="component" value="Unassembled WGS sequence"/>
</dbReference>
<keyword evidence="9" id="KW-1185">Reference proteome</keyword>
<accession>A0A1B0GLY1</accession>
<reference evidence="8" key="1">
    <citation type="submission" date="2022-08" db="UniProtKB">
        <authorList>
            <consortium name="EnsemblMetazoa"/>
        </authorList>
    </citation>
    <scope>IDENTIFICATION</scope>
    <source>
        <strain evidence="8">Israel</strain>
    </source>
</reference>
<evidence type="ECO:0000256" key="7">
    <source>
        <dbReference type="RuleBase" id="RU365085"/>
    </source>
</evidence>
<comment type="similarity">
    <text evidence="2 7">Belongs to the DPM3 family.</text>
</comment>
<protein>
    <recommendedName>
        <fullName evidence="7">Dolichol-phosphate mannosyltransferase subunit 3</fullName>
    </recommendedName>
</protein>
<evidence type="ECO:0000256" key="3">
    <source>
        <dbReference type="ARBA" id="ARBA00022692"/>
    </source>
</evidence>
<dbReference type="VEuPathDB" id="VectorBase:PPAPM1_007528"/>
<evidence type="ECO:0000256" key="5">
    <source>
        <dbReference type="ARBA" id="ARBA00022989"/>
    </source>
</evidence>
<keyword evidence="6 7" id="KW-0472">Membrane</keyword>
<dbReference type="GO" id="GO:0006506">
    <property type="term" value="P:GPI anchor biosynthetic process"/>
    <property type="evidence" value="ECO:0007669"/>
    <property type="project" value="TreeGrafter"/>
</dbReference>
<dbReference type="AlphaFoldDB" id="A0A1B0GLY1"/>
<dbReference type="CTD" id="54344"/>
<evidence type="ECO:0000256" key="4">
    <source>
        <dbReference type="ARBA" id="ARBA00022824"/>
    </source>
</evidence>
<keyword evidence="4 7" id="KW-0256">Endoplasmic reticulum</keyword>
<dbReference type="PANTHER" id="PTHR16433:SF0">
    <property type="entry name" value="DOLICHOL-PHOSPHATE MANNOSYLTRANSFERASE SUBUNIT 3"/>
    <property type="match status" value="1"/>
</dbReference>
<dbReference type="VEuPathDB" id="VectorBase:PPAI000141"/>
<evidence type="ECO:0000256" key="2">
    <source>
        <dbReference type="ARBA" id="ARBA00010430"/>
    </source>
</evidence>
<comment type="subunit">
    <text evidence="7">Component of the dolichol-phosphate mannose (DPM) synthase complex.</text>
</comment>
<dbReference type="KEGG" id="ppap:129810237"/>
<dbReference type="InterPro" id="IPR013174">
    <property type="entry name" value="DPM3"/>
</dbReference>
<proteinExistence type="inferred from homology"/>
<comment type="subcellular location">
    <subcellularLocation>
        <location evidence="1 7">Endoplasmic reticulum membrane</location>
        <topology evidence="1 7">Multi-pass membrane protein</topology>
    </subcellularLocation>
</comment>
<dbReference type="PANTHER" id="PTHR16433">
    <property type="entry name" value="DOLICHOL-PHOSPHATE MANNOSYLTRANSFERASE SUBUNIT 3"/>
    <property type="match status" value="1"/>
</dbReference>
<dbReference type="EMBL" id="AJVK01020092">
    <property type="status" value="NOT_ANNOTATED_CDS"/>
    <property type="molecule type" value="Genomic_DNA"/>
</dbReference>
<evidence type="ECO:0000256" key="6">
    <source>
        <dbReference type="ARBA" id="ARBA00023136"/>
    </source>
</evidence>
<dbReference type="RefSeq" id="XP_055716545.1">
    <property type="nucleotide sequence ID" value="XM_055860570.1"/>
</dbReference>
<dbReference type="GeneID" id="129810237"/>
<comment type="pathway">
    <text evidence="7">Protein modification; protein glycosylation.</text>
</comment>
<dbReference type="GO" id="GO:0033185">
    <property type="term" value="C:dolichol-phosphate-mannose synthase complex"/>
    <property type="evidence" value="ECO:0007669"/>
    <property type="project" value="TreeGrafter"/>
</dbReference>
<name>A0A1B0GLY1_PHLPP</name>
<comment type="function">
    <text evidence="7">Stabilizer subunit of the dolichol-phosphate mannose (DPM) synthase complex; tethers catalytic subunit to the ER.</text>
</comment>